<evidence type="ECO:0000259" key="1">
    <source>
        <dbReference type="Pfam" id="PF22691"/>
    </source>
</evidence>
<sequence length="384" mass="40220">MNNAIGITGVASLKPQRQTEGVTTLELLMRVSSYAAKDAGLSPSDIDGLLVCPQVGETPQHVPATIAEYMGLQPTMANVVDLGGASGAGMIWRAVAAIQAGMCETVLCVIGNHRNPESSRSPNRNPIREFDVPFGASGANISYALLMQAHMHKYGCSAKDYAQIAAGSRQNAQLNPNAIFYGKPASVDDVLASPIIASPLHLFEIVMPVAGAEAVIVTSSHHFQKTNHSPVYLLGAGEKVTHRAVSQAPNLTSGPLKPAIQRALKQSGLSVKNIDFLSLYDCYTIMVATTIEDAGLCAPGKFGQWLSNNGGMGVEAKQPINTHGGQLGYGQPDLAGGMTHVVEAVHQIRGTAEARQMPSCRTALVTGNGATMSEAVALVLGAEQ</sequence>
<reference evidence="2 3" key="1">
    <citation type="journal article" date="2013" name="ISME J.">
        <title>Comparative genomics of pathogenic lineages of Vibrio nigripulchritudo identifies virulence-associated traits.</title>
        <authorList>
            <person name="Goudenege D."/>
            <person name="Labreuche Y."/>
            <person name="Krin E."/>
            <person name="Ansquer D."/>
            <person name="Mangenot S."/>
            <person name="Calteau A."/>
            <person name="Medigue C."/>
            <person name="Mazel D."/>
            <person name="Polz M.F."/>
            <person name="Le Roux F."/>
        </authorList>
    </citation>
    <scope>NUCLEOTIDE SEQUENCE [LARGE SCALE GENOMIC DNA]</scope>
    <source>
        <strain evidence="2 3">SOn1</strain>
    </source>
</reference>
<dbReference type="SUPFAM" id="SSF53901">
    <property type="entry name" value="Thiolase-like"/>
    <property type="match status" value="2"/>
</dbReference>
<dbReference type="PANTHER" id="PTHR42870:SF1">
    <property type="entry name" value="NON-SPECIFIC LIPID-TRANSFER PROTEIN-LIKE 2"/>
    <property type="match status" value="1"/>
</dbReference>
<dbReference type="RefSeq" id="WP_022614009.1">
    <property type="nucleotide sequence ID" value="NZ_LK391965.1"/>
</dbReference>
<gene>
    <name evidence="2" type="ORF">VIBNISOn1_970137</name>
</gene>
<dbReference type="EMBL" id="CAOF01000194">
    <property type="protein sequence ID" value="CCO50113.1"/>
    <property type="molecule type" value="Genomic_DNA"/>
</dbReference>
<dbReference type="Pfam" id="PF22691">
    <property type="entry name" value="Thiolase_C_1"/>
    <property type="match status" value="1"/>
</dbReference>
<evidence type="ECO:0000313" key="3">
    <source>
        <dbReference type="Proteomes" id="UP000018211"/>
    </source>
</evidence>
<dbReference type="InterPro" id="IPR055140">
    <property type="entry name" value="Thiolase_C_2"/>
</dbReference>
<accession>A0AAV2VZK3</accession>
<dbReference type="PANTHER" id="PTHR42870">
    <property type="entry name" value="ACETYL-COA C-ACETYLTRANSFERASE"/>
    <property type="match status" value="1"/>
</dbReference>
<comment type="caution">
    <text evidence="2">The sequence shown here is derived from an EMBL/GenBank/DDBJ whole genome shotgun (WGS) entry which is preliminary data.</text>
</comment>
<dbReference type="Proteomes" id="UP000018211">
    <property type="component" value="Unassembled WGS sequence"/>
</dbReference>
<name>A0AAV2VZK3_9VIBR</name>
<organism evidence="2 3">
    <name type="scientific">Vibrio nigripulchritudo SOn1</name>
    <dbReference type="NCBI Taxonomy" id="1238450"/>
    <lineage>
        <taxon>Bacteria</taxon>
        <taxon>Pseudomonadati</taxon>
        <taxon>Pseudomonadota</taxon>
        <taxon>Gammaproteobacteria</taxon>
        <taxon>Vibrionales</taxon>
        <taxon>Vibrionaceae</taxon>
        <taxon>Vibrio</taxon>
    </lineage>
</organism>
<dbReference type="InterPro" id="IPR002155">
    <property type="entry name" value="Thiolase"/>
</dbReference>
<evidence type="ECO:0000313" key="2">
    <source>
        <dbReference type="EMBL" id="CCO50113.1"/>
    </source>
</evidence>
<dbReference type="GO" id="GO:0003988">
    <property type="term" value="F:acetyl-CoA C-acyltransferase activity"/>
    <property type="evidence" value="ECO:0007669"/>
    <property type="project" value="UniProtKB-ARBA"/>
</dbReference>
<dbReference type="PIRSF" id="PIRSF000429">
    <property type="entry name" value="Ac-CoA_Ac_transf"/>
    <property type="match status" value="1"/>
</dbReference>
<dbReference type="AlphaFoldDB" id="A0AAV2VZK3"/>
<dbReference type="Gene3D" id="3.40.47.10">
    <property type="match status" value="1"/>
</dbReference>
<protein>
    <submittedName>
        <fullName evidence="2">Acetyl-CoA C-acetyltransferase</fullName>
    </submittedName>
</protein>
<dbReference type="InterPro" id="IPR016039">
    <property type="entry name" value="Thiolase-like"/>
</dbReference>
<feature type="domain" description="Thiolase C-terminal" evidence="1">
    <location>
        <begin position="237"/>
        <end position="381"/>
    </location>
</feature>
<proteinExistence type="predicted"/>
<dbReference type="CDD" id="cd00829">
    <property type="entry name" value="SCP-x_thiolase"/>
    <property type="match status" value="1"/>
</dbReference>